<dbReference type="Gene3D" id="3.40.640.10">
    <property type="entry name" value="Type I PLP-dependent aspartate aminotransferase-like (Major domain)"/>
    <property type="match status" value="1"/>
</dbReference>
<dbReference type="HOGENOM" id="CLU_018986_2_0_2"/>
<keyword evidence="3" id="KW-0663">Pyridoxal phosphate</keyword>
<accession>W0I5H2</accession>
<dbReference type="Proteomes" id="UP000019027">
    <property type="component" value="Chromosome"/>
</dbReference>
<dbReference type="Gene3D" id="3.90.1150.10">
    <property type="entry name" value="Aspartate Aminotransferase, domain 1"/>
    <property type="match status" value="1"/>
</dbReference>
<dbReference type="CDD" id="cd00614">
    <property type="entry name" value="CGS_like"/>
    <property type="match status" value="1"/>
</dbReference>
<evidence type="ECO:0000256" key="2">
    <source>
        <dbReference type="ARBA" id="ARBA00009077"/>
    </source>
</evidence>
<dbReference type="PANTHER" id="PTHR11808:SF15">
    <property type="entry name" value="CYSTATHIONINE GAMMA-LYASE"/>
    <property type="match status" value="1"/>
</dbReference>
<dbReference type="GO" id="GO:0005737">
    <property type="term" value="C:cytoplasm"/>
    <property type="evidence" value="ECO:0007669"/>
    <property type="project" value="TreeGrafter"/>
</dbReference>
<reference evidence="4 5" key="1">
    <citation type="journal article" date="2014" name="Int. J. Syst. Evol. Microbiol.">
        <title>Thermococcus paralvinellae sp. nov. and Thermococcus cleftensis sp. nov. of hyperthermophilic heterotrophs from deep-sea hydrothermal vents.</title>
        <authorList>
            <person name="Hensley S.A."/>
            <person name="Jung J.H."/>
            <person name="Park C.S."/>
            <person name="Holden J.F."/>
        </authorList>
    </citation>
    <scope>NUCLEOTIDE SEQUENCE [LARGE SCALE GENOMIC DNA]</scope>
    <source>
        <strain evidence="4 5">ES1</strain>
    </source>
</reference>
<dbReference type="FunFam" id="3.40.640.10:FF:000046">
    <property type="entry name" value="Cystathionine gamma-lyase"/>
    <property type="match status" value="1"/>
</dbReference>
<dbReference type="InterPro" id="IPR000277">
    <property type="entry name" value="Cys/Met-Metab_PyrdxlP-dep_enz"/>
</dbReference>
<dbReference type="EMBL" id="CP006965">
    <property type="protein sequence ID" value="AHF79643.1"/>
    <property type="molecule type" value="Genomic_DNA"/>
</dbReference>
<keyword evidence="5" id="KW-1185">Reference proteome</keyword>
<evidence type="ECO:0000256" key="3">
    <source>
        <dbReference type="ARBA" id="ARBA00022898"/>
    </source>
</evidence>
<dbReference type="InterPro" id="IPR015421">
    <property type="entry name" value="PyrdxlP-dep_Trfase_major"/>
</dbReference>
<dbReference type="RefSeq" id="WP_227738497.1">
    <property type="nucleotide sequence ID" value="NZ_CP006965.1"/>
</dbReference>
<dbReference type="KEGG" id="ths:TES1_0246"/>
<dbReference type="PANTHER" id="PTHR11808">
    <property type="entry name" value="TRANS-SULFURATION ENZYME FAMILY MEMBER"/>
    <property type="match status" value="1"/>
</dbReference>
<protein>
    <submittedName>
        <fullName evidence="4">Cystathionine gamma-synthase</fullName>
    </submittedName>
</protein>
<name>W0I5H2_9EURY</name>
<dbReference type="SUPFAM" id="SSF53383">
    <property type="entry name" value="PLP-dependent transferases"/>
    <property type="match status" value="1"/>
</dbReference>
<dbReference type="AlphaFoldDB" id="W0I5H2"/>
<dbReference type="PIRSF" id="PIRSF001434">
    <property type="entry name" value="CGS"/>
    <property type="match status" value="1"/>
</dbReference>
<evidence type="ECO:0000313" key="4">
    <source>
        <dbReference type="EMBL" id="AHF79643.1"/>
    </source>
</evidence>
<dbReference type="GeneID" id="24906721"/>
<dbReference type="InterPro" id="IPR015422">
    <property type="entry name" value="PyrdxlP-dep_Trfase_small"/>
</dbReference>
<dbReference type="InterPro" id="IPR054542">
    <property type="entry name" value="Cys_met_metab_PP"/>
</dbReference>
<comment type="cofactor">
    <cofactor evidence="1">
        <name>pyridoxal 5'-phosphate</name>
        <dbReference type="ChEBI" id="CHEBI:597326"/>
    </cofactor>
</comment>
<dbReference type="Pfam" id="PF01053">
    <property type="entry name" value="Cys_Met_Meta_PP"/>
    <property type="match status" value="1"/>
</dbReference>
<dbReference type="InterPro" id="IPR015424">
    <property type="entry name" value="PyrdxlP-dep_Trfase"/>
</dbReference>
<dbReference type="PROSITE" id="PS00868">
    <property type="entry name" value="CYS_MET_METAB_PP"/>
    <property type="match status" value="1"/>
</dbReference>
<dbReference type="GO" id="GO:0004123">
    <property type="term" value="F:cystathionine gamma-lyase activity"/>
    <property type="evidence" value="ECO:0007669"/>
    <property type="project" value="TreeGrafter"/>
</dbReference>
<dbReference type="GO" id="GO:0019343">
    <property type="term" value="P:cysteine biosynthetic process via cystathionine"/>
    <property type="evidence" value="ECO:0007669"/>
    <property type="project" value="TreeGrafter"/>
</dbReference>
<gene>
    <name evidence="4" type="ORF">TES1_0246</name>
</gene>
<dbReference type="GO" id="GO:0030170">
    <property type="term" value="F:pyridoxal phosphate binding"/>
    <property type="evidence" value="ECO:0007669"/>
    <property type="project" value="InterPro"/>
</dbReference>
<sequence>MIELRDVNFNALHMPIYQTVVFRQPGITQTSDRGFELKYSREENPTVRELELMLAELEKGKDALAFNSGMASISALYLSLLRAGDEIVLSMEGYGTTIQLAQEFKKFGIRVKLAYPDADSIVGTITENTRLVFLETMTNPTLKVIDVPEVINRAKETGALVAVDNTFTTPLLYNPLEDKADFVIHSLTKYIAGHNDVLGGSIIWKKSEFSEMLWHWRRRLGGIIQPLEAWLIKRGLKTLEVRFEKQSKSALAIAEFLCEHPKVERVMYPGLKNDPYHSTAVKLFKRKLFGGVVTFEIKGDTRKFLSSLRVIFPSPSLGGTESLASCPVISAAKTMSEEQRKILGITPRLIRLSVGLEDVDKLIEDLDKALGGG</sequence>
<evidence type="ECO:0000256" key="1">
    <source>
        <dbReference type="ARBA" id="ARBA00001933"/>
    </source>
</evidence>
<evidence type="ECO:0000313" key="5">
    <source>
        <dbReference type="Proteomes" id="UP000019027"/>
    </source>
</evidence>
<dbReference type="STRING" id="582419.TES1_0246"/>
<comment type="similarity">
    <text evidence="2">Belongs to the trans-sulfuration enzymes family.</text>
</comment>
<organism evidence="4 5">
    <name type="scientific">Thermococcus paralvinellae</name>
    <dbReference type="NCBI Taxonomy" id="582419"/>
    <lineage>
        <taxon>Archaea</taxon>
        <taxon>Methanobacteriati</taxon>
        <taxon>Methanobacteriota</taxon>
        <taxon>Thermococci</taxon>
        <taxon>Thermococcales</taxon>
        <taxon>Thermococcaceae</taxon>
        <taxon>Thermococcus</taxon>
    </lineage>
</organism>
<proteinExistence type="inferred from homology"/>
<dbReference type="NCBIfam" id="NF006347">
    <property type="entry name" value="PRK08574.1"/>
    <property type="match status" value="1"/>
</dbReference>
<dbReference type="GO" id="GO:0019346">
    <property type="term" value="P:transsulfuration"/>
    <property type="evidence" value="ECO:0007669"/>
    <property type="project" value="InterPro"/>
</dbReference>